<dbReference type="Proteomes" id="UP000245119">
    <property type="component" value="Linkage Group LG4"/>
</dbReference>
<dbReference type="GO" id="GO:0001708">
    <property type="term" value="P:cell fate specification"/>
    <property type="evidence" value="ECO:0007669"/>
    <property type="project" value="TreeGrafter"/>
</dbReference>
<comment type="caution">
    <text evidence="8">The sequence shown here is derived from an EMBL/GenBank/DDBJ whole genome shotgun (WGS) entry which is preliminary data.</text>
</comment>
<feature type="region of interest" description="Disordered" evidence="6">
    <location>
        <begin position="284"/>
        <end position="309"/>
    </location>
</feature>
<dbReference type="GO" id="GO:0000981">
    <property type="term" value="F:DNA-binding transcription factor activity, RNA polymerase II-specific"/>
    <property type="evidence" value="ECO:0007669"/>
    <property type="project" value="TreeGrafter"/>
</dbReference>
<proteinExistence type="predicted"/>
<keyword evidence="4 5" id="KW-0539">Nucleus</keyword>
<keyword evidence="2 5" id="KW-0238">DNA-binding</keyword>
<feature type="region of interest" description="Disordered" evidence="6">
    <location>
        <begin position="187"/>
        <end position="248"/>
    </location>
</feature>
<evidence type="ECO:0000313" key="8">
    <source>
        <dbReference type="EMBL" id="PVD32755.1"/>
    </source>
</evidence>
<feature type="compositionally biased region" description="Low complexity" evidence="6">
    <location>
        <begin position="478"/>
        <end position="490"/>
    </location>
</feature>
<gene>
    <name evidence="8" type="ORF">C0Q70_08201</name>
</gene>
<evidence type="ECO:0000256" key="3">
    <source>
        <dbReference type="ARBA" id="ARBA00023163"/>
    </source>
</evidence>
<dbReference type="PROSITE" id="PS50252">
    <property type="entry name" value="TBOX_3"/>
    <property type="match status" value="1"/>
</dbReference>
<feature type="region of interest" description="Disordered" evidence="6">
    <location>
        <begin position="478"/>
        <end position="545"/>
    </location>
</feature>
<keyword evidence="1" id="KW-0805">Transcription regulation</keyword>
<evidence type="ECO:0000256" key="1">
    <source>
        <dbReference type="ARBA" id="ARBA00023015"/>
    </source>
</evidence>
<dbReference type="Gene3D" id="2.60.40.820">
    <property type="entry name" value="Transcription factor, T-box"/>
    <property type="match status" value="1"/>
</dbReference>
<feature type="compositionally biased region" description="Basic and acidic residues" evidence="6">
    <location>
        <begin position="112"/>
        <end position="125"/>
    </location>
</feature>
<evidence type="ECO:0000259" key="7">
    <source>
        <dbReference type="PROSITE" id="PS50252"/>
    </source>
</evidence>
<feature type="domain" description="T-box" evidence="7">
    <location>
        <begin position="1"/>
        <end position="61"/>
    </location>
</feature>
<dbReference type="InterPro" id="IPR046360">
    <property type="entry name" value="T-box_DNA-bd"/>
</dbReference>
<dbReference type="Pfam" id="PF00907">
    <property type="entry name" value="T-box"/>
    <property type="match status" value="1"/>
</dbReference>
<feature type="region of interest" description="Disordered" evidence="6">
    <location>
        <begin position="55"/>
        <end position="158"/>
    </location>
</feature>
<dbReference type="STRING" id="400727.A0A2T7PH49"/>
<feature type="compositionally biased region" description="Basic residues" evidence="6">
    <location>
        <begin position="213"/>
        <end position="223"/>
    </location>
</feature>
<accession>A0A2T7PH49</accession>
<organism evidence="8 9">
    <name type="scientific">Pomacea canaliculata</name>
    <name type="common">Golden apple snail</name>
    <dbReference type="NCBI Taxonomy" id="400727"/>
    <lineage>
        <taxon>Eukaryota</taxon>
        <taxon>Metazoa</taxon>
        <taxon>Spiralia</taxon>
        <taxon>Lophotrochozoa</taxon>
        <taxon>Mollusca</taxon>
        <taxon>Gastropoda</taxon>
        <taxon>Caenogastropoda</taxon>
        <taxon>Architaenioglossa</taxon>
        <taxon>Ampullarioidea</taxon>
        <taxon>Ampullariidae</taxon>
        <taxon>Pomacea</taxon>
    </lineage>
</organism>
<dbReference type="GO" id="GO:0000785">
    <property type="term" value="C:chromatin"/>
    <property type="evidence" value="ECO:0007669"/>
    <property type="project" value="TreeGrafter"/>
</dbReference>
<comment type="caution">
    <text evidence="5">Lacks conserved residue(s) required for the propagation of feature annotation.</text>
</comment>
<dbReference type="InterPro" id="IPR008967">
    <property type="entry name" value="p53-like_TF_DNA-bd_sf"/>
</dbReference>
<dbReference type="PANTHER" id="PTHR11267">
    <property type="entry name" value="T-BOX PROTEIN-RELATED"/>
    <property type="match status" value="1"/>
</dbReference>
<evidence type="ECO:0000313" key="9">
    <source>
        <dbReference type="Proteomes" id="UP000245119"/>
    </source>
</evidence>
<dbReference type="OrthoDB" id="7442607at2759"/>
<keyword evidence="9" id="KW-1185">Reference proteome</keyword>
<feature type="compositionally biased region" description="Polar residues" evidence="6">
    <location>
        <begin position="287"/>
        <end position="297"/>
    </location>
</feature>
<comment type="subcellular location">
    <subcellularLocation>
        <location evidence="5">Nucleus</location>
    </subcellularLocation>
</comment>
<dbReference type="EMBL" id="PZQS01000004">
    <property type="protein sequence ID" value="PVD32755.1"/>
    <property type="molecule type" value="Genomic_DNA"/>
</dbReference>
<dbReference type="SUPFAM" id="SSF49417">
    <property type="entry name" value="p53-like transcription factors"/>
    <property type="match status" value="1"/>
</dbReference>
<reference evidence="8 9" key="1">
    <citation type="submission" date="2018-04" db="EMBL/GenBank/DDBJ databases">
        <title>The genome of golden apple snail Pomacea canaliculata provides insight into stress tolerance and invasive adaptation.</title>
        <authorList>
            <person name="Liu C."/>
            <person name="Liu B."/>
            <person name="Ren Y."/>
            <person name="Zhang Y."/>
            <person name="Wang H."/>
            <person name="Li S."/>
            <person name="Jiang F."/>
            <person name="Yin L."/>
            <person name="Zhang G."/>
            <person name="Qian W."/>
            <person name="Fan W."/>
        </authorList>
    </citation>
    <scope>NUCLEOTIDE SEQUENCE [LARGE SCALE GENOMIC DNA]</scope>
    <source>
        <strain evidence="8">SZHN2017</strain>
        <tissue evidence="8">Muscle</tissue>
    </source>
</reference>
<dbReference type="SMART" id="SM00425">
    <property type="entry name" value="TBOX"/>
    <property type="match status" value="1"/>
</dbReference>
<dbReference type="InterPro" id="IPR036960">
    <property type="entry name" value="T-box_sf"/>
</dbReference>
<evidence type="ECO:0000256" key="2">
    <source>
        <dbReference type="ARBA" id="ARBA00023125"/>
    </source>
</evidence>
<dbReference type="InterPro" id="IPR001699">
    <property type="entry name" value="TF_T-box"/>
</dbReference>
<evidence type="ECO:0000256" key="4">
    <source>
        <dbReference type="ARBA" id="ARBA00023242"/>
    </source>
</evidence>
<dbReference type="GO" id="GO:0005634">
    <property type="term" value="C:nucleus"/>
    <property type="evidence" value="ECO:0007669"/>
    <property type="project" value="UniProtKB-SubCell"/>
</dbReference>
<keyword evidence="3" id="KW-0804">Transcription</keyword>
<evidence type="ECO:0000256" key="5">
    <source>
        <dbReference type="PROSITE-ProRule" id="PRU00201"/>
    </source>
</evidence>
<feature type="compositionally biased region" description="Basic and acidic residues" evidence="6">
    <location>
        <begin position="55"/>
        <end position="66"/>
    </location>
</feature>
<dbReference type="AlphaFoldDB" id="A0A2T7PH49"/>
<feature type="compositionally biased region" description="Acidic residues" evidence="6">
    <location>
        <begin position="93"/>
        <end position="111"/>
    </location>
</feature>
<dbReference type="GO" id="GO:0000978">
    <property type="term" value="F:RNA polymerase II cis-regulatory region sequence-specific DNA binding"/>
    <property type="evidence" value="ECO:0007669"/>
    <property type="project" value="InterPro"/>
</dbReference>
<sequence>MHKYQPRFHIVRTHDLMRIPYSSHKTIIFPETEFIAVTAYQNEKITQLKIDHNPFAKGFRENGGGRREKRRSLMSACQSNSESHEEGVASSASDEDDDDNVEICVDDGEEESAQKDDVAASHDSDSGTDVEDSPEKCREIEDTNPPEAQPEVKQSTPLRVPSVYNKQHGEQVSLPPSLDQRNFVFDQGSRECRGKSPSLTPPPRSHPYIQTAHQHHHQPHRPSKSSPLSPCTRTVPESRRGSSPAEVAAVSMTTCHVSPVSPPRRKPIDYSVSSLSRPHVAEVTPHRNLTTPPSGSVSEGAEVKENKPDLFEKENRFLREQRKCAKDPQSPPNVTVCQRAIAHPLYPVCPPNALFPSASSAFHHPMTSLYINTGPLSVAAAAAAAAGQHRSPTSLPPTAFPVTPGQLQHAMASHPELAGHPGHPAAAAALSLASAHPLTFFHRQSGTHPLFSTRLPHLDPSPRFHPYALTPVTPDASAASSLGLLSSSPSPASPPAPSGGSPLSHGGSGGSRFHEGLTPPGVVKPVPTRDVHHKLTSSPEGKVSA</sequence>
<dbReference type="GO" id="GO:0045893">
    <property type="term" value="P:positive regulation of DNA-templated transcription"/>
    <property type="evidence" value="ECO:0007669"/>
    <property type="project" value="InterPro"/>
</dbReference>
<dbReference type="PRINTS" id="PR00937">
    <property type="entry name" value="TBOX"/>
</dbReference>
<protein>
    <recommendedName>
        <fullName evidence="7">T-box domain-containing protein</fullName>
    </recommendedName>
</protein>
<dbReference type="PANTHER" id="PTHR11267:SF181">
    <property type="entry name" value="OPTOMOTOR-BLIND PROTEIN"/>
    <property type="match status" value="1"/>
</dbReference>
<name>A0A2T7PH49_POMCA</name>
<evidence type="ECO:0000256" key="6">
    <source>
        <dbReference type="SAM" id="MobiDB-lite"/>
    </source>
</evidence>